<feature type="transmembrane region" description="Helical" evidence="1">
    <location>
        <begin position="93"/>
        <end position="112"/>
    </location>
</feature>
<evidence type="ECO:0000313" key="2">
    <source>
        <dbReference type="EMBL" id="WUM22073.1"/>
    </source>
</evidence>
<dbReference type="RefSeq" id="WP_328859007.1">
    <property type="nucleotide sequence ID" value="NZ_CP108021.1"/>
</dbReference>
<name>A0AAU4K7S7_9NOCA</name>
<keyword evidence="3" id="KW-1185">Reference proteome</keyword>
<keyword evidence="1" id="KW-0472">Membrane</keyword>
<dbReference type="EMBL" id="CP108021">
    <property type="protein sequence ID" value="WUM22073.1"/>
    <property type="molecule type" value="Genomic_DNA"/>
</dbReference>
<dbReference type="AlphaFoldDB" id="A0AAU4K7S7"/>
<organism evidence="2 3">
    <name type="scientific">Williamsia herbipolensis</name>
    <dbReference type="NCBI Taxonomy" id="1603258"/>
    <lineage>
        <taxon>Bacteria</taxon>
        <taxon>Bacillati</taxon>
        <taxon>Actinomycetota</taxon>
        <taxon>Actinomycetes</taxon>
        <taxon>Mycobacteriales</taxon>
        <taxon>Nocardiaceae</taxon>
        <taxon>Williamsia</taxon>
    </lineage>
</organism>
<feature type="transmembrane region" description="Helical" evidence="1">
    <location>
        <begin position="246"/>
        <end position="267"/>
    </location>
</feature>
<keyword evidence="1" id="KW-0812">Transmembrane</keyword>
<feature type="transmembrane region" description="Helical" evidence="1">
    <location>
        <begin position="124"/>
        <end position="144"/>
    </location>
</feature>
<feature type="transmembrane region" description="Helical" evidence="1">
    <location>
        <begin position="156"/>
        <end position="179"/>
    </location>
</feature>
<dbReference type="KEGG" id="whr:OG579_10030"/>
<protein>
    <submittedName>
        <fullName evidence="2">DUF1345 domain-containing protein</fullName>
    </submittedName>
</protein>
<sequence>MTAPSFGNLVCAHTITDFADTAFPSQASGRTIADMTDRDTGDRHLSRRIEAEALPAWRRITEGEPRWAAAAAIVAVIALQLALPQRLNLSSRYLLPGIELALLAMLVIANPLRIDRASRPLRSASLTLIAVASLANAYAAVRLVTDIISGDHKVSAAALLATGGAVYLTNIIIFGLWYWDLDRGGPATRAAGTRQYPDFLFPQMTTPDVSDPDWEPRFADYLYVSFTNATAFSPTDTMPLSRWAKLAMMIQSVIALATVAMVLARAINILN</sequence>
<dbReference type="Proteomes" id="UP001432128">
    <property type="component" value="Chromosome"/>
</dbReference>
<proteinExistence type="predicted"/>
<evidence type="ECO:0000313" key="3">
    <source>
        <dbReference type="Proteomes" id="UP001432128"/>
    </source>
</evidence>
<gene>
    <name evidence="2" type="ORF">OG579_10030</name>
</gene>
<reference evidence="2 3" key="1">
    <citation type="submission" date="2022-10" db="EMBL/GenBank/DDBJ databases">
        <title>The complete genomes of actinobacterial strains from the NBC collection.</title>
        <authorList>
            <person name="Joergensen T.S."/>
            <person name="Alvarez Arevalo M."/>
            <person name="Sterndorff E.B."/>
            <person name="Faurdal D."/>
            <person name="Vuksanovic O."/>
            <person name="Mourched A.-S."/>
            <person name="Charusanti P."/>
            <person name="Shaw S."/>
            <person name="Blin K."/>
            <person name="Weber T."/>
        </authorList>
    </citation>
    <scope>NUCLEOTIDE SEQUENCE [LARGE SCALE GENOMIC DNA]</scope>
    <source>
        <strain evidence="2 3">NBC_00319</strain>
    </source>
</reference>
<keyword evidence="1" id="KW-1133">Transmembrane helix</keyword>
<evidence type="ECO:0000256" key="1">
    <source>
        <dbReference type="SAM" id="Phobius"/>
    </source>
</evidence>
<feature type="transmembrane region" description="Helical" evidence="1">
    <location>
        <begin position="67"/>
        <end position="87"/>
    </location>
</feature>
<accession>A0AAU4K7S7</accession>
<dbReference type="SUPFAM" id="SSF81324">
    <property type="entry name" value="Voltage-gated potassium channels"/>
    <property type="match status" value="1"/>
</dbReference>